<dbReference type="Proteomes" id="UP000824890">
    <property type="component" value="Unassembled WGS sequence"/>
</dbReference>
<comment type="caution">
    <text evidence="8">The sequence shown here is derived from an EMBL/GenBank/DDBJ whole genome shotgun (WGS) entry which is preliminary data.</text>
</comment>
<evidence type="ECO:0000313" key="9">
    <source>
        <dbReference type="Proteomes" id="UP000824890"/>
    </source>
</evidence>
<dbReference type="CDD" id="cd23509">
    <property type="entry name" value="Gnk2-like"/>
    <property type="match status" value="1"/>
</dbReference>
<feature type="domain" description="Gnk2-homologous" evidence="7">
    <location>
        <begin position="129"/>
        <end position="226"/>
    </location>
</feature>
<dbReference type="PROSITE" id="PS50011">
    <property type="entry name" value="PROTEIN_KINASE_DOM"/>
    <property type="match status" value="1"/>
</dbReference>
<dbReference type="SMART" id="SM00220">
    <property type="entry name" value="S_TKc"/>
    <property type="match status" value="1"/>
</dbReference>
<keyword evidence="1 5" id="KW-0732">Signal</keyword>
<keyword evidence="2" id="KW-0677">Repeat</keyword>
<dbReference type="PROSITE" id="PS00108">
    <property type="entry name" value="PROTEIN_KINASE_ST"/>
    <property type="match status" value="1"/>
</dbReference>
<dbReference type="Gene3D" id="1.10.510.10">
    <property type="entry name" value="Transferase(Phosphotransferase) domain 1"/>
    <property type="match status" value="1"/>
</dbReference>
<gene>
    <name evidence="8" type="ORF">HID58_086758</name>
</gene>
<accession>A0ABQ7XRF2</accession>
<dbReference type="PROSITE" id="PS51473">
    <property type="entry name" value="GNK2"/>
    <property type="match status" value="2"/>
</dbReference>
<keyword evidence="3" id="KW-0325">Glycoprotein</keyword>
<feature type="compositionally biased region" description="Basic and acidic residues" evidence="4">
    <location>
        <begin position="465"/>
        <end position="474"/>
    </location>
</feature>
<feature type="compositionally biased region" description="Polar residues" evidence="4">
    <location>
        <begin position="616"/>
        <end position="626"/>
    </location>
</feature>
<evidence type="ECO:0000259" key="7">
    <source>
        <dbReference type="PROSITE" id="PS51473"/>
    </source>
</evidence>
<dbReference type="InterPro" id="IPR000719">
    <property type="entry name" value="Prot_kinase_dom"/>
</dbReference>
<proteinExistence type="predicted"/>
<evidence type="ECO:0000259" key="6">
    <source>
        <dbReference type="PROSITE" id="PS50011"/>
    </source>
</evidence>
<feature type="chain" id="PRO_5046580725" evidence="5">
    <location>
        <begin position="23"/>
        <end position="695"/>
    </location>
</feature>
<dbReference type="InterPro" id="IPR011009">
    <property type="entry name" value="Kinase-like_dom_sf"/>
</dbReference>
<dbReference type="Gene3D" id="3.30.430.20">
    <property type="entry name" value="Gnk2 domain, C-X8-C-X2-C motif"/>
    <property type="match status" value="2"/>
</dbReference>
<keyword evidence="9" id="KW-1185">Reference proteome</keyword>
<evidence type="ECO:0000256" key="2">
    <source>
        <dbReference type="ARBA" id="ARBA00022737"/>
    </source>
</evidence>
<dbReference type="PANTHER" id="PTHR32099:SF70">
    <property type="entry name" value="GNK2-HOMOLOGOUS DOMAIN-CONTAINING PROTEIN"/>
    <property type="match status" value="1"/>
</dbReference>
<dbReference type="Pfam" id="PF00069">
    <property type="entry name" value="Pkinase"/>
    <property type="match status" value="1"/>
</dbReference>
<feature type="domain" description="Protein kinase" evidence="6">
    <location>
        <begin position="200"/>
        <end position="614"/>
    </location>
</feature>
<feature type="region of interest" description="Disordered" evidence="4">
    <location>
        <begin position="465"/>
        <end position="651"/>
    </location>
</feature>
<organism evidence="8 9">
    <name type="scientific">Brassica napus</name>
    <name type="common">Rape</name>
    <dbReference type="NCBI Taxonomy" id="3708"/>
    <lineage>
        <taxon>Eukaryota</taxon>
        <taxon>Viridiplantae</taxon>
        <taxon>Streptophyta</taxon>
        <taxon>Embryophyta</taxon>
        <taxon>Tracheophyta</taxon>
        <taxon>Spermatophyta</taxon>
        <taxon>Magnoliopsida</taxon>
        <taxon>eudicotyledons</taxon>
        <taxon>Gunneridae</taxon>
        <taxon>Pentapetalae</taxon>
        <taxon>rosids</taxon>
        <taxon>malvids</taxon>
        <taxon>Brassicales</taxon>
        <taxon>Brassicaceae</taxon>
        <taxon>Brassiceae</taxon>
        <taxon>Brassica</taxon>
    </lineage>
</organism>
<evidence type="ECO:0000256" key="1">
    <source>
        <dbReference type="ARBA" id="ARBA00022729"/>
    </source>
</evidence>
<dbReference type="InterPro" id="IPR008271">
    <property type="entry name" value="Ser/Thr_kinase_AS"/>
</dbReference>
<feature type="signal peptide" evidence="5">
    <location>
        <begin position="1"/>
        <end position="22"/>
    </location>
</feature>
<reference evidence="8 9" key="1">
    <citation type="submission" date="2021-05" db="EMBL/GenBank/DDBJ databases">
        <title>Genome Assembly of Synthetic Allotetraploid Brassica napus Reveals Homoeologous Exchanges between Subgenomes.</title>
        <authorList>
            <person name="Davis J.T."/>
        </authorList>
    </citation>
    <scope>NUCLEOTIDE SEQUENCE [LARGE SCALE GENOMIC DNA]</scope>
    <source>
        <strain evidence="9">cv. Da-Ae</strain>
        <tissue evidence="8">Seedling</tissue>
    </source>
</reference>
<dbReference type="Pfam" id="PF01657">
    <property type="entry name" value="Stress-antifung"/>
    <property type="match status" value="1"/>
</dbReference>
<dbReference type="SUPFAM" id="SSF56112">
    <property type="entry name" value="Protein kinase-like (PK-like)"/>
    <property type="match status" value="1"/>
</dbReference>
<dbReference type="PANTHER" id="PTHR32099">
    <property type="entry name" value="CYSTEINE-RICH REPEAT SECRETORY PROTEIN"/>
    <property type="match status" value="1"/>
</dbReference>
<feature type="domain" description="Gnk2-homologous" evidence="7">
    <location>
        <begin position="19"/>
        <end position="128"/>
    </location>
</feature>
<evidence type="ECO:0000256" key="3">
    <source>
        <dbReference type="ARBA" id="ARBA00023180"/>
    </source>
</evidence>
<evidence type="ECO:0000256" key="5">
    <source>
        <dbReference type="SAM" id="SignalP"/>
    </source>
</evidence>
<evidence type="ECO:0000256" key="4">
    <source>
        <dbReference type="SAM" id="MobiDB-lite"/>
    </source>
</evidence>
<dbReference type="InterPro" id="IPR038408">
    <property type="entry name" value="GNK2_sf"/>
</dbReference>
<name>A0ABQ7XRF2_BRANA</name>
<feature type="compositionally biased region" description="Basic and acidic residues" evidence="4">
    <location>
        <begin position="483"/>
        <end position="538"/>
    </location>
</feature>
<dbReference type="InterPro" id="IPR002902">
    <property type="entry name" value="GNK2"/>
</dbReference>
<sequence length="695" mass="77733">MENFSNVILFSCFLLLLTFIDAKTVCEGSLFSDNSTYSDNLNSLFSSLASNVVANDGFYNTSIGEGTNKVYGLALCGRGYEKQACVNCVEQGIQDLEDICPNRIKSFKWTTRDSDNASCLVRYANYSVFEKLELFPPALTNLTMQSAISAPENSSVVLKYYSVVRAEFTEFADVYMMMKCTPDILPSECNICLMQCVLNFQNNNWGRQGGAGKLLSCCFRWDLYNIPRSSENMTRVSMISRGSTPPREDTELKPGYDEKGKKIRNGTIAIIVVPLFSSSLIRGESRIIKTSANQNAVILMDNLCCDEEKRLLLTWEVTFKIIEGVARGLLYLHEDSQLKIIHRDLKASNILLDSEMNPKVADFGTARLFEADETRAETRLNSWNPLPGLPPQPPGFPPSSPEFSKFEKFLVDCFLWCACLGPGTLPPLEIGLIAHEASNYPSNPASADSPRLGISQLRTLDRIAESRKRADNRKLSRFSPYDRGYDEPNNNRRHDHQSRERHNHSDLRDFHEGIRENKRDGNYHSRHYSSSEDREGNRSNRPASDRLPPIRESSYVSSRPQGMRTANPASKGYWRPVSGDGARGQSNSIQSQVSHTPSPRTQREPMILDGNPPLASPQTPRVSNNSGERRSALERLSGAPDRVPLLQNGVANSDSGRLQEVNVQYLEDALPYQTPPELMRPSSSKAAGGSLHILR</sequence>
<evidence type="ECO:0000313" key="8">
    <source>
        <dbReference type="EMBL" id="KAH0858497.1"/>
    </source>
</evidence>
<feature type="region of interest" description="Disordered" evidence="4">
    <location>
        <begin position="673"/>
        <end position="695"/>
    </location>
</feature>
<dbReference type="EMBL" id="JAGKQM010000019">
    <property type="protein sequence ID" value="KAH0858497.1"/>
    <property type="molecule type" value="Genomic_DNA"/>
</dbReference>
<protein>
    <submittedName>
        <fullName evidence="8">Uncharacterized protein</fullName>
    </submittedName>
</protein>
<feature type="compositionally biased region" description="Polar residues" evidence="4">
    <location>
        <begin position="584"/>
        <end position="600"/>
    </location>
</feature>